<dbReference type="EMBL" id="MT142242">
    <property type="protein sequence ID" value="QJA76772.1"/>
    <property type="molecule type" value="Genomic_DNA"/>
</dbReference>
<protein>
    <submittedName>
        <fullName evidence="1">Uncharacterized protein</fullName>
    </submittedName>
</protein>
<sequence>MKIRNGFVSNSSSSSFVLITSEENYNKVLEKSNEFIKDIVKQLKEEKSISEDLFLGRKVIIITGFCGMSGDSQLDNISIDSEDLEVYDLYQEFEDNLTKNKEETIYINTDM</sequence>
<gene>
    <name evidence="1" type="ORF">MM415A01446_0014</name>
    <name evidence="2" type="ORF">MM415B02974_0009</name>
</gene>
<proteinExistence type="predicted"/>
<accession>A0A6M3K5P8</accession>
<dbReference type="EMBL" id="MT142712">
    <property type="protein sequence ID" value="QJA87518.1"/>
    <property type="molecule type" value="Genomic_DNA"/>
</dbReference>
<name>A0A6M3K5P8_9ZZZZ</name>
<reference evidence="1" key="1">
    <citation type="submission" date="2020-03" db="EMBL/GenBank/DDBJ databases">
        <title>The deep terrestrial virosphere.</title>
        <authorList>
            <person name="Holmfeldt K."/>
            <person name="Nilsson E."/>
            <person name="Simone D."/>
            <person name="Lopez-Fernandez M."/>
            <person name="Wu X."/>
            <person name="de Brujin I."/>
            <person name="Lundin D."/>
            <person name="Andersson A."/>
            <person name="Bertilsson S."/>
            <person name="Dopson M."/>
        </authorList>
    </citation>
    <scope>NUCLEOTIDE SEQUENCE</scope>
    <source>
        <strain evidence="1">MM415A01446</strain>
        <strain evidence="2">MM415B02974</strain>
    </source>
</reference>
<evidence type="ECO:0000313" key="2">
    <source>
        <dbReference type="EMBL" id="QJA87518.1"/>
    </source>
</evidence>
<evidence type="ECO:0000313" key="1">
    <source>
        <dbReference type="EMBL" id="QJA76772.1"/>
    </source>
</evidence>
<organism evidence="1">
    <name type="scientific">viral metagenome</name>
    <dbReference type="NCBI Taxonomy" id="1070528"/>
    <lineage>
        <taxon>unclassified sequences</taxon>
        <taxon>metagenomes</taxon>
        <taxon>organismal metagenomes</taxon>
    </lineage>
</organism>
<dbReference type="AlphaFoldDB" id="A0A6M3K5P8"/>